<dbReference type="Proteomes" id="UP000319986">
    <property type="component" value="Unassembled WGS sequence"/>
</dbReference>
<dbReference type="EMBL" id="FAUH01000013">
    <property type="protein sequence ID" value="CUU66576.1"/>
    <property type="molecule type" value="Genomic_DNA"/>
</dbReference>
<organism evidence="4 6">
    <name type="scientific">Corynebacterium variabile</name>
    <dbReference type="NCBI Taxonomy" id="1727"/>
    <lineage>
        <taxon>Bacteria</taxon>
        <taxon>Bacillati</taxon>
        <taxon>Actinomycetota</taxon>
        <taxon>Actinomycetes</taxon>
        <taxon>Mycobacteriales</taxon>
        <taxon>Corynebacteriaceae</taxon>
        <taxon>Corynebacterium</taxon>
    </lineage>
</organism>
<evidence type="ECO:0000256" key="2">
    <source>
        <dbReference type="SAM" id="MobiDB-lite"/>
    </source>
</evidence>
<evidence type="ECO:0000313" key="7">
    <source>
        <dbReference type="Proteomes" id="UP000319986"/>
    </source>
</evidence>
<feature type="compositionally biased region" description="Acidic residues" evidence="2">
    <location>
        <begin position="81"/>
        <end position="97"/>
    </location>
</feature>
<protein>
    <submittedName>
        <fullName evidence="4">Uncharacterized conserved protein</fullName>
    </submittedName>
</protein>
<feature type="region of interest" description="Disordered" evidence="2">
    <location>
        <begin position="81"/>
        <end position="104"/>
    </location>
</feature>
<name>A0A0X2NM86_9CORY</name>
<evidence type="ECO:0000313" key="4">
    <source>
        <dbReference type="EMBL" id="CUU66576.1"/>
    </source>
</evidence>
<dbReference type="OrthoDB" id="9811532at2"/>
<evidence type="ECO:0000256" key="1">
    <source>
        <dbReference type="PROSITE-ProRule" id="PRU00182"/>
    </source>
</evidence>
<reference evidence="5 7" key="3">
    <citation type="submission" date="2019-06" db="EMBL/GenBank/DDBJ databases">
        <title>Whole genome shotgun sequence of Corynebacterium variabile NBRC 15286.</title>
        <authorList>
            <person name="Hosoyama A."/>
            <person name="Uohara A."/>
            <person name="Ohji S."/>
            <person name="Ichikawa N."/>
        </authorList>
    </citation>
    <scope>NUCLEOTIDE SEQUENCE [LARGE SCALE GENOMIC DNA]</scope>
    <source>
        <strain evidence="5 7">NBRC 15286</strain>
    </source>
</reference>
<dbReference type="GO" id="GO:0003723">
    <property type="term" value="F:RNA binding"/>
    <property type="evidence" value="ECO:0007669"/>
    <property type="project" value="UniProtKB-KW"/>
</dbReference>
<dbReference type="GeneID" id="82888327"/>
<accession>A0A0X2NM86</accession>
<keyword evidence="6" id="KW-1185">Reference proteome</keyword>
<dbReference type="InterPro" id="IPR002942">
    <property type="entry name" value="S4_RNA-bd"/>
</dbReference>
<reference evidence="6" key="2">
    <citation type="submission" date="2015-11" db="EMBL/GenBank/DDBJ databases">
        <authorList>
            <person name="Dugat-Bony E."/>
        </authorList>
    </citation>
    <scope>NUCLEOTIDE SEQUENCE [LARGE SCALE GENOMIC DNA]</scope>
    <source>
        <strain evidence="6">Mu292</strain>
    </source>
</reference>
<keyword evidence="1" id="KW-0694">RNA-binding</keyword>
<gene>
    <name evidence="5" type="ORF">CVA01_22140</name>
    <name evidence="4" type="ORF">CVAR292_01922</name>
</gene>
<dbReference type="Proteomes" id="UP000182498">
    <property type="component" value="Unassembled WGS sequence"/>
</dbReference>
<dbReference type="RefSeq" id="WP_014011359.1">
    <property type="nucleotide sequence ID" value="NZ_BJNT01000017.1"/>
</dbReference>
<dbReference type="AlphaFoldDB" id="A0A0X2NM86"/>
<dbReference type="SMART" id="SM00363">
    <property type="entry name" value="S4"/>
    <property type="match status" value="1"/>
</dbReference>
<dbReference type="OMA" id="WIDSSAM"/>
<dbReference type="Gene3D" id="3.10.290.10">
    <property type="entry name" value="RNA-binding S4 domain"/>
    <property type="match status" value="1"/>
</dbReference>
<dbReference type="SUPFAM" id="SSF55174">
    <property type="entry name" value="Alpha-L RNA-binding motif"/>
    <property type="match status" value="1"/>
</dbReference>
<evidence type="ECO:0000313" key="5">
    <source>
        <dbReference type="EMBL" id="GEC86900.1"/>
    </source>
</evidence>
<reference evidence="4" key="1">
    <citation type="submission" date="2015-11" db="EMBL/GenBank/DDBJ databases">
        <authorList>
            <person name="Zhang Y."/>
            <person name="Guo Z."/>
        </authorList>
    </citation>
    <scope>NUCLEOTIDE SEQUENCE [LARGE SCALE GENOMIC DNA]</scope>
    <source>
        <strain evidence="4">Mu292</strain>
    </source>
</reference>
<dbReference type="CDD" id="cd00165">
    <property type="entry name" value="S4"/>
    <property type="match status" value="1"/>
</dbReference>
<dbReference type="PROSITE" id="PS50889">
    <property type="entry name" value="S4"/>
    <property type="match status" value="1"/>
</dbReference>
<evidence type="ECO:0000259" key="3">
    <source>
        <dbReference type="SMART" id="SM00363"/>
    </source>
</evidence>
<dbReference type="EMBL" id="BJNT01000017">
    <property type="protein sequence ID" value="GEC86900.1"/>
    <property type="molecule type" value="Genomic_DNA"/>
</dbReference>
<feature type="domain" description="RNA-binding S4" evidence="3">
    <location>
        <begin position="13"/>
        <end position="72"/>
    </location>
</feature>
<dbReference type="InterPro" id="IPR036986">
    <property type="entry name" value="S4_RNA-bd_sf"/>
</dbReference>
<evidence type="ECO:0000313" key="6">
    <source>
        <dbReference type="Proteomes" id="UP000182498"/>
    </source>
</evidence>
<proteinExistence type="predicted"/>
<dbReference type="Pfam" id="PF13275">
    <property type="entry name" value="S4_2"/>
    <property type="match status" value="1"/>
</dbReference>
<sequence length="104" mass="11254">MHIQDVPVRGDDIRLGQFIKLANLVESGGTAKEVIAAGQVAVNGEVDTRRGRHLHVGDVVSLRDPEAGDTGTAARVAAPVDDEDDFFDEATADDDFDPEKWRNL</sequence>